<proteinExistence type="predicted"/>
<organism evidence="2 3">
    <name type="scientific">Protopolystoma xenopodis</name>
    <dbReference type="NCBI Taxonomy" id="117903"/>
    <lineage>
        <taxon>Eukaryota</taxon>
        <taxon>Metazoa</taxon>
        <taxon>Spiralia</taxon>
        <taxon>Lophotrochozoa</taxon>
        <taxon>Platyhelminthes</taxon>
        <taxon>Monogenea</taxon>
        <taxon>Polyopisthocotylea</taxon>
        <taxon>Polystomatidea</taxon>
        <taxon>Polystomatidae</taxon>
        <taxon>Protopolystoma</taxon>
    </lineage>
</organism>
<name>A0A3S5CRA0_9PLAT</name>
<evidence type="ECO:0000313" key="2">
    <source>
        <dbReference type="EMBL" id="VEL29981.1"/>
    </source>
</evidence>
<feature type="region of interest" description="Disordered" evidence="1">
    <location>
        <begin position="51"/>
        <end position="78"/>
    </location>
</feature>
<gene>
    <name evidence="2" type="ORF">PXEA_LOCUS23421</name>
</gene>
<feature type="compositionally biased region" description="Basic and acidic residues" evidence="1">
    <location>
        <begin position="51"/>
        <end position="68"/>
    </location>
</feature>
<dbReference type="EMBL" id="CAAALY010108226">
    <property type="protein sequence ID" value="VEL29981.1"/>
    <property type="molecule type" value="Genomic_DNA"/>
</dbReference>
<dbReference type="Proteomes" id="UP000784294">
    <property type="component" value="Unassembled WGS sequence"/>
</dbReference>
<evidence type="ECO:0000313" key="3">
    <source>
        <dbReference type="Proteomes" id="UP000784294"/>
    </source>
</evidence>
<sequence>MHSCGASVLISPAHFPIQPSKSVALPTPGWVGFCGKHFYAFPRGPSGVLREGGKLVDGRKDKRPRGECRSGSSGAPSSVPVTIAMSRCEMAAQMLGWDATADEPLQVVAASMCLHVCNWGLTRPRGWWPLPSERAGCCLYVCLSVKGIGAGFSVREGCACTAFCWLGLDPFTARDGFPSGRTRLPNFMVIRSLETAIRSAERWAGLGGLSRTRIGVTIGRFEAVRT</sequence>
<dbReference type="AlphaFoldDB" id="A0A3S5CRA0"/>
<comment type="caution">
    <text evidence="2">The sequence shown here is derived from an EMBL/GenBank/DDBJ whole genome shotgun (WGS) entry which is preliminary data.</text>
</comment>
<keyword evidence="3" id="KW-1185">Reference proteome</keyword>
<evidence type="ECO:0000256" key="1">
    <source>
        <dbReference type="SAM" id="MobiDB-lite"/>
    </source>
</evidence>
<protein>
    <submittedName>
        <fullName evidence="2">Uncharacterized protein</fullName>
    </submittedName>
</protein>
<reference evidence="2" key="1">
    <citation type="submission" date="2018-11" db="EMBL/GenBank/DDBJ databases">
        <authorList>
            <consortium name="Pathogen Informatics"/>
        </authorList>
    </citation>
    <scope>NUCLEOTIDE SEQUENCE</scope>
</reference>
<accession>A0A3S5CRA0</accession>